<evidence type="ECO:0000313" key="2">
    <source>
        <dbReference type="EMBL" id="KAJ3705823.1"/>
    </source>
</evidence>
<gene>
    <name evidence="2" type="ORF">LUZ61_009528</name>
</gene>
<feature type="compositionally biased region" description="Low complexity" evidence="1">
    <location>
        <begin position="32"/>
        <end position="55"/>
    </location>
</feature>
<dbReference type="EMBL" id="JAMRDG010000001">
    <property type="protein sequence ID" value="KAJ3705823.1"/>
    <property type="molecule type" value="Genomic_DNA"/>
</dbReference>
<dbReference type="InterPro" id="IPR044824">
    <property type="entry name" value="MAIN-like"/>
</dbReference>
<organism evidence="2 3">
    <name type="scientific">Rhynchospora tenuis</name>
    <dbReference type="NCBI Taxonomy" id="198213"/>
    <lineage>
        <taxon>Eukaryota</taxon>
        <taxon>Viridiplantae</taxon>
        <taxon>Streptophyta</taxon>
        <taxon>Embryophyta</taxon>
        <taxon>Tracheophyta</taxon>
        <taxon>Spermatophyta</taxon>
        <taxon>Magnoliopsida</taxon>
        <taxon>Liliopsida</taxon>
        <taxon>Poales</taxon>
        <taxon>Cyperaceae</taxon>
        <taxon>Cyperoideae</taxon>
        <taxon>Rhynchosporeae</taxon>
        <taxon>Rhynchospora</taxon>
    </lineage>
</organism>
<dbReference type="PANTHER" id="PTHR46033:SF8">
    <property type="entry name" value="PROTEIN MAINTENANCE OF MERISTEMS-LIKE"/>
    <property type="match status" value="1"/>
</dbReference>
<reference evidence="2 3" key="1">
    <citation type="journal article" date="2022" name="Cell">
        <title>Repeat-based holocentromeres influence genome architecture and karyotype evolution.</title>
        <authorList>
            <person name="Hofstatter P.G."/>
            <person name="Thangavel G."/>
            <person name="Lux T."/>
            <person name="Neumann P."/>
            <person name="Vondrak T."/>
            <person name="Novak P."/>
            <person name="Zhang M."/>
            <person name="Costa L."/>
            <person name="Castellani M."/>
            <person name="Scott A."/>
            <person name="Toegelov H."/>
            <person name="Fuchs J."/>
            <person name="Mata-Sucre Y."/>
            <person name="Dias Y."/>
            <person name="Vanzela A.L.L."/>
            <person name="Huettel B."/>
            <person name="Almeida C.C.S."/>
            <person name="Simkova H."/>
            <person name="Souza G."/>
            <person name="Pedrosa-Harand A."/>
            <person name="Macas J."/>
            <person name="Mayer K.F.X."/>
            <person name="Houben A."/>
            <person name="Marques A."/>
        </authorList>
    </citation>
    <scope>NUCLEOTIDE SEQUENCE [LARGE SCALE GENOMIC DNA]</scope>
    <source>
        <strain evidence="2">RhyTen1mFocal</strain>
    </source>
</reference>
<name>A0AAD6EYS0_9POAL</name>
<evidence type="ECO:0000256" key="1">
    <source>
        <dbReference type="SAM" id="MobiDB-lite"/>
    </source>
</evidence>
<sequence>MPPRRRIPESSHRSTRPRTDPQASTSVDPKAMDVVSSGVVDAGASTSADPSSSGPADDDCLLHLQQPQLRGTDDVTLLYGLPTTGRVVMGRYDFDDLELLTTYARKHAVRLAKLRKMWNDVDLIADNQDQIDRYTRAFVLELLGCSLFPDATGDSILTFYLDLLRVWSYARLTLCRPTIMKEFTGWGLPSIDTCPPYGRRWTTRPKSKKLKDPSKSEMDYARDVFMKIRPQHVVWRPYDHMRTLMPPYAQHYADRVMHHFMLYQTVLPPRPEAWWRISQLMGYMGTTYRGRDWRQLFEAEVGMWGDMAQVRVMEERPWRAAIEVTYLQ</sequence>
<dbReference type="Proteomes" id="UP001210211">
    <property type="component" value="Unassembled WGS sequence"/>
</dbReference>
<comment type="caution">
    <text evidence="2">The sequence shown here is derived from an EMBL/GenBank/DDBJ whole genome shotgun (WGS) entry which is preliminary data.</text>
</comment>
<feature type="region of interest" description="Disordered" evidence="1">
    <location>
        <begin position="1"/>
        <end position="59"/>
    </location>
</feature>
<keyword evidence="3" id="KW-1185">Reference proteome</keyword>
<feature type="compositionally biased region" description="Basic and acidic residues" evidence="1">
    <location>
        <begin position="1"/>
        <end position="12"/>
    </location>
</feature>
<evidence type="ECO:0000313" key="3">
    <source>
        <dbReference type="Proteomes" id="UP001210211"/>
    </source>
</evidence>
<proteinExistence type="predicted"/>
<accession>A0AAD6EYS0</accession>
<dbReference type="GO" id="GO:0010073">
    <property type="term" value="P:meristem maintenance"/>
    <property type="evidence" value="ECO:0007669"/>
    <property type="project" value="InterPro"/>
</dbReference>
<dbReference type="PANTHER" id="PTHR46033">
    <property type="entry name" value="PROTEIN MAIN-LIKE 2"/>
    <property type="match status" value="1"/>
</dbReference>
<protein>
    <submittedName>
        <fullName evidence="2">Uncharacterized protein</fullName>
    </submittedName>
</protein>
<dbReference type="AlphaFoldDB" id="A0AAD6EYS0"/>